<evidence type="ECO:0000313" key="6">
    <source>
        <dbReference type="Proteomes" id="UP000809273"/>
    </source>
</evidence>
<keyword evidence="2" id="KW-0408">Iron</keyword>
<dbReference type="Gene3D" id="3.30.70.20">
    <property type="match status" value="1"/>
</dbReference>
<dbReference type="Gene3D" id="3.50.50.60">
    <property type="entry name" value="FAD/NAD(P)-binding domain"/>
    <property type="match status" value="1"/>
</dbReference>
<dbReference type="SUPFAM" id="SSF46548">
    <property type="entry name" value="alpha-helical ferredoxin"/>
    <property type="match status" value="1"/>
</dbReference>
<dbReference type="PROSITE" id="PS00198">
    <property type="entry name" value="4FE4S_FER_1"/>
    <property type="match status" value="1"/>
</dbReference>
<accession>A0A9D8KEB1</accession>
<evidence type="ECO:0000259" key="4">
    <source>
        <dbReference type="PROSITE" id="PS51379"/>
    </source>
</evidence>
<dbReference type="InterPro" id="IPR017900">
    <property type="entry name" value="4Fe4S_Fe_S_CS"/>
</dbReference>
<gene>
    <name evidence="5" type="ORF">JW984_04825</name>
</gene>
<evidence type="ECO:0000256" key="1">
    <source>
        <dbReference type="ARBA" id="ARBA00022723"/>
    </source>
</evidence>
<dbReference type="InterPro" id="IPR009051">
    <property type="entry name" value="Helical_ferredxn"/>
</dbReference>
<dbReference type="GO" id="GO:0046872">
    <property type="term" value="F:metal ion binding"/>
    <property type="evidence" value="ECO:0007669"/>
    <property type="project" value="UniProtKB-KW"/>
</dbReference>
<reference evidence="5" key="1">
    <citation type="journal article" date="2021" name="Environ. Microbiol.">
        <title>Genomic characterization of three novel Desulfobacterota classes expand the metabolic and phylogenetic diversity of the phylum.</title>
        <authorList>
            <person name="Murphy C.L."/>
            <person name="Biggerstaff J."/>
            <person name="Eichhorn A."/>
            <person name="Ewing E."/>
            <person name="Shahan R."/>
            <person name="Soriano D."/>
            <person name="Stewart S."/>
            <person name="VanMol K."/>
            <person name="Walker R."/>
            <person name="Walters P."/>
            <person name="Elshahed M.S."/>
            <person name="Youssef N.H."/>
        </authorList>
    </citation>
    <scope>NUCLEOTIDE SEQUENCE</scope>
    <source>
        <strain evidence="5">Zod_Metabat.24</strain>
    </source>
</reference>
<evidence type="ECO:0000256" key="2">
    <source>
        <dbReference type="ARBA" id="ARBA00023004"/>
    </source>
</evidence>
<dbReference type="Gene3D" id="1.10.1060.10">
    <property type="entry name" value="Alpha-helical ferredoxin"/>
    <property type="match status" value="1"/>
</dbReference>
<dbReference type="InterPro" id="IPR017896">
    <property type="entry name" value="4Fe4S_Fe-S-bd"/>
</dbReference>
<dbReference type="AlphaFoldDB" id="A0A9D8KEB1"/>
<evidence type="ECO:0000313" key="5">
    <source>
        <dbReference type="EMBL" id="MBN1572504.1"/>
    </source>
</evidence>
<dbReference type="InterPro" id="IPR023753">
    <property type="entry name" value="FAD/NAD-binding_dom"/>
</dbReference>
<dbReference type="PRINTS" id="PR00419">
    <property type="entry name" value="ADXRDTASE"/>
</dbReference>
<organism evidence="5 6">
    <name type="scientific">Candidatus Zymogenus saltonus</name>
    <dbReference type="NCBI Taxonomy" id="2844893"/>
    <lineage>
        <taxon>Bacteria</taxon>
        <taxon>Deltaproteobacteria</taxon>
        <taxon>Candidatus Zymogenia</taxon>
        <taxon>Candidatus Zymogeniales</taxon>
        <taxon>Candidatus Zymogenaceae</taxon>
        <taxon>Candidatus Zymogenus</taxon>
    </lineage>
</organism>
<name>A0A9D8KEB1_9DELT</name>
<dbReference type="Pfam" id="PF07992">
    <property type="entry name" value="Pyr_redox_2"/>
    <property type="match status" value="1"/>
</dbReference>
<dbReference type="InterPro" id="IPR036188">
    <property type="entry name" value="FAD/NAD-bd_sf"/>
</dbReference>
<dbReference type="SUPFAM" id="SSF51971">
    <property type="entry name" value="Nucleotide-binding domain"/>
    <property type="match status" value="1"/>
</dbReference>
<dbReference type="PROSITE" id="PS51379">
    <property type="entry name" value="4FE4S_FER_2"/>
    <property type="match status" value="1"/>
</dbReference>
<sequence>MADKRPDKIKINIPSIADFPEVPSSWGGMLWNETGSWRFAAPLFSERPSPCSTACPLRNNIPQIMHLVKEKDAKGAWELLAWEDPLPAILGRVCPAFCTMECNRGRYDDPVGIREVERRLGDDFLNAPSPVQKRDKTDKGVGIIGSGPAGLSAAYFLALLGHNVTIFEREKVPGGIPRLSIPDYRLPKSVVEKTAAAIIKMGVELRLGVEAGAEIKKNFDALFVSPGAAVSMALGIEGENLPGVRSGTELLKGVKAGSVKEVSRKIAVIGGGNTALDAARTILRLGGEPVIIYRRTTGEMPAFADEIKEAVEENIPMEFLKAPVKVSTLNGGRLSVTLIDMELVEPDESGRKRPVPVKGTERTIEIDGLVTALGEKIEPSFMGEIGGDKIVFIGGDAAGGDRTVAHAAASGKRGAVEIDARLLGKKVDLSADRPVSFKAYFNGIENPEAEAEPVSFEEINTDYFPKSERRRPKGLTPEVRTKDFSEIGTTLAPADAAYEASRCFVCGTCIDCKTCESFCPDFTVRAVKAAGALGFGVEIDYTYCKGCGICVRECPRGMFIMVDEETIERLGR</sequence>
<keyword evidence="3" id="KW-0411">Iron-sulfur</keyword>
<keyword evidence="1" id="KW-0479">Metal-binding</keyword>
<feature type="domain" description="4Fe-4S ferredoxin-type" evidence="4">
    <location>
        <begin position="535"/>
        <end position="564"/>
    </location>
</feature>
<dbReference type="PANTHER" id="PTHR42783:SF3">
    <property type="entry name" value="GLUTAMATE SYNTHASE [NADPH] SMALL CHAIN-RELATED"/>
    <property type="match status" value="1"/>
</dbReference>
<protein>
    <submittedName>
        <fullName evidence="5">FAD-dependent oxidoreductase</fullName>
    </submittedName>
</protein>
<dbReference type="Pfam" id="PF12838">
    <property type="entry name" value="Fer4_7"/>
    <property type="match status" value="1"/>
</dbReference>
<dbReference type="InterPro" id="IPR028261">
    <property type="entry name" value="DPD_II"/>
</dbReference>
<dbReference type="PANTHER" id="PTHR42783">
    <property type="entry name" value="GLUTAMATE SYNTHASE [NADPH] SMALL CHAIN"/>
    <property type="match status" value="1"/>
</dbReference>
<dbReference type="Proteomes" id="UP000809273">
    <property type="component" value="Unassembled WGS sequence"/>
</dbReference>
<dbReference type="GO" id="GO:0051536">
    <property type="term" value="F:iron-sulfur cluster binding"/>
    <property type="evidence" value="ECO:0007669"/>
    <property type="project" value="UniProtKB-KW"/>
</dbReference>
<dbReference type="EMBL" id="JAFGIX010000023">
    <property type="protein sequence ID" value="MBN1572504.1"/>
    <property type="molecule type" value="Genomic_DNA"/>
</dbReference>
<dbReference type="Pfam" id="PF14691">
    <property type="entry name" value="Fer4_20"/>
    <property type="match status" value="1"/>
</dbReference>
<dbReference type="Gene3D" id="3.40.50.720">
    <property type="entry name" value="NAD(P)-binding Rossmann-like Domain"/>
    <property type="match status" value="1"/>
</dbReference>
<evidence type="ECO:0000256" key="3">
    <source>
        <dbReference type="ARBA" id="ARBA00023014"/>
    </source>
</evidence>
<dbReference type="SUPFAM" id="SSF54862">
    <property type="entry name" value="4Fe-4S ferredoxins"/>
    <property type="match status" value="1"/>
</dbReference>
<comment type="caution">
    <text evidence="5">The sequence shown here is derived from an EMBL/GenBank/DDBJ whole genome shotgun (WGS) entry which is preliminary data.</text>
</comment>
<proteinExistence type="predicted"/>
<dbReference type="GO" id="GO:0016491">
    <property type="term" value="F:oxidoreductase activity"/>
    <property type="evidence" value="ECO:0007669"/>
    <property type="project" value="InterPro"/>
</dbReference>
<reference evidence="5" key="2">
    <citation type="submission" date="2021-01" db="EMBL/GenBank/DDBJ databases">
        <authorList>
            <person name="Hahn C.R."/>
            <person name="Youssef N.H."/>
            <person name="Elshahed M."/>
        </authorList>
    </citation>
    <scope>NUCLEOTIDE SEQUENCE</scope>
    <source>
        <strain evidence="5">Zod_Metabat.24</strain>
    </source>
</reference>